<feature type="domain" description="FHA" evidence="2">
    <location>
        <begin position="189"/>
        <end position="233"/>
    </location>
</feature>
<protein>
    <recommendedName>
        <fullName evidence="2">FHA domain-containing protein</fullName>
    </recommendedName>
</protein>
<organism evidence="3 4">
    <name type="scientific">Smittium megazygosporum</name>
    <dbReference type="NCBI Taxonomy" id="133381"/>
    <lineage>
        <taxon>Eukaryota</taxon>
        <taxon>Fungi</taxon>
        <taxon>Fungi incertae sedis</taxon>
        <taxon>Zoopagomycota</taxon>
        <taxon>Kickxellomycotina</taxon>
        <taxon>Harpellomycetes</taxon>
        <taxon>Harpellales</taxon>
        <taxon>Legeriomycetaceae</taxon>
        <taxon>Smittium</taxon>
    </lineage>
</organism>
<reference evidence="3 4" key="1">
    <citation type="journal article" date="2018" name="MBio">
        <title>Comparative Genomics Reveals the Core Gene Toolbox for the Fungus-Insect Symbiosis.</title>
        <authorList>
            <person name="Wang Y."/>
            <person name="Stata M."/>
            <person name="Wang W."/>
            <person name="Stajich J.E."/>
            <person name="White M.M."/>
            <person name="Moncalvo J.M."/>
        </authorList>
    </citation>
    <scope>NUCLEOTIDE SEQUENCE [LARGE SCALE GENOMIC DNA]</scope>
    <source>
        <strain evidence="3 4">SC-DP-2</strain>
    </source>
</reference>
<feature type="region of interest" description="Disordered" evidence="1">
    <location>
        <begin position="1272"/>
        <end position="1296"/>
    </location>
</feature>
<feature type="region of interest" description="Disordered" evidence="1">
    <location>
        <begin position="75"/>
        <end position="112"/>
    </location>
</feature>
<dbReference type="EMBL" id="MBFS01000096">
    <property type="protein sequence ID" value="PVV04661.1"/>
    <property type="molecule type" value="Genomic_DNA"/>
</dbReference>
<dbReference type="CDD" id="cd00060">
    <property type="entry name" value="FHA"/>
    <property type="match status" value="1"/>
</dbReference>
<comment type="caution">
    <text evidence="3">The sequence shown here is derived from an EMBL/GenBank/DDBJ whole genome shotgun (WGS) entry which is preliminary data.</text>
</comment>
<sequence>MYARKRMRLFRLKENQELCLKDIQDHQDFFEDISLNYQRQQYKHFNKIFESSLYKSTTKSIKIVNQENVRAEYNFQSKRKQNESKGPEVDPKAPKYKYQDNAGRNEESCDIEPLNNPGFENLKTNCNKSRVSNLSSELHSNDHYCLSSCFNPANERLPQSKSHPSWIVYVKENSPSKKISSHHLHAGTITIGRAKCSDIRIKSQRVSKTHAKLEIKDSLDFHALRSKNGISINKFSNIIRNPISFTVNNPCSFWVADVELFFEPFTQKNIDNNPPDWVQKYKSESNPFDFNVSLGSQSRTPYIQINPGSLKLFTDSNILNILNTPAGAQKSHTSNSPLDPPEKSSFLKDHSEVNEACTINLNSQNNHFKVENFLQNRYSEFKPQHVDNTNANENRESLYNPSYSLQSSNNFIDSRNPITTDFLPKFACKTSDNNDPAAQINETPLELQRSGLLNSSSQGRHISYSELNDLDPMISQNDVDLKSLAQPFNSTLLLSQNSTLSFPYPTSSTDHDIFKSYSPIQLLDNQYVFYFGNSFELDHSKDSSQSTIFSEFLASQNSCILSASQVAAQSPLDSGSNYFPVSEDLVFNSADNHHSIHSEIDFACEFDSIDLDNEFETSSELSYDGNFSHPEIDQPSPSLGIQNPDPDFLLEPLLKFNSTSSLLNHDTNSHGSIPPLSNIILNTRKQTTQNNIYRSKSSPLFTTNSLVTEKPLPGLHKTNSYNPDAAVDINTAFKTPTILLSLHINANVNQDRCSSIFKIETSKSFSHISAQNNSHQTGINRARSFPSLQKFNTQGLFTKSTSTKLFKPSTSFNDNQSGITNNSQNPSYTGSTDSNCSHSCLSDSTDLELPKVHQSTGNSISLGLDKPRIGKTSKSFSIFIRNLPRYDMEDRFETRLFKSQSNLDSVGLLSQKPDPQSAESSGSLKRNDHSFNDIVKSVYSPSLKNEKAPKINSTDIAENKHSSFTSNKEMASNVSSLKNANPKYLDSASQQIAIDAQQQFSSQPSVVIKNDNPEYDCSEDSNNENVSNSQDIYVANPSLDSTPSIVDTNDNVALIKSPNLGLECDHQTSISHLSFPRSISPDTESKMGDVTTKKIPSNQHVYSMNLKPVKQAKRLGLARVVGRKKPSEIATTLSKIPPMASALTSSLLKPVIAEERGFGVGFKLQFKTSFLVQTQKPENLEDKSTHIPLEKNQTSENAFVGPSNLKSLGPGRRKAYLGLSSRRMQKKSSDTVEKMGSKSPSSRDFDKLQGGFLDIYPTLDPTSNRNVEIEHKKAPCMPRSDRDESQNENKTLTLGKDAPRIRKYAYIDIRR</sequence>
<gene>
    <name evidence="3" type="ORF">BB560_000831</name>
</gene>
<feature type="compositionally biased region" description="Polar residues" evidence="1">
    <location>
        <begin position="913"/>
        <end position="924"/>
    </location>
</feature>
<dbReference type="InterPro" id="IPR008984">
    <property type="entry name" value="SMAD_FHA_dom_sf"/>
</dbReference>
<dbReference type="Gene3D" id="2.60.200.20">
    <property type="match status" value="1"/>
</dbReference>
<dbReference type="Proteomes" id="UP000245609">
    <property type="component" value="Unassembled WGS sequence"/>
</dbReference>
<feature type="region of interest" description="Disordered" evidence="1">
    <location>
        <begin position="1221"/>
        <end position="1244"/>
    </location>
</feature>
<feature type="compositionally biased region" description="Basic and acidic residues" evidence="1">
    <location>
        <begin position="80"/>
        <end position="93"/>
    </location>
</feature>
<evidence type="ECO:0000256" key="1">
    <source>
        <dbReference type="SAM" id="MobiDB-lite"/>
    </source>
</evidence>
<feature type="region of interest" description="Disordered" evidence="1">
    <location>
        <begin position="906"/>
        <end position="928"/>
    </location>
</feature>
<feature type="region of interest" description="Disordered" evidence="1">
    <location>
        <begin position="950"/>
        <end position="970"/>
    </location>
</feature>
<name>A0A2T9ZJA9_9FUNG</name>
<dbReference type="SUPFAM" id="SSF49879">
    <property type="entry name" value="SMAD/FHA domain"/>
    <property type="match status" value="1"/>
</dbReference>
<evidence type="ECO:0000259" key="2">
    <source>
        <dbReference type="PROSITE" id="PS50006"/>
    </source>
</evidence>
<feature type="compositionally biased region" description="Polar residues" evidence="1">
    <location>
        <begin position="951"/>
        <end position="970"/>
    </location>
</feature>
<accession>A0A2T9ZJA9</accession>
<feature type="compositionally biased region" description="Basic and acidic residues" evidence="1">
    <location>
        <begin position="1227"/>
        <end position="1244"/>
    </location>
</feature>
<feature type="region of interest" description="Disordered" evidence="1">
    <location>
        <begin position="620"/>
        <end position="640"/>
    </location>
</feature>
<proteinExistence type="predicted"/>
<feature type="compositionally biased region" description="Basic and acidic residues" evidence="1">
    <location>
        <begin position="1272"/>
        <end position="1287"/>
    </location>
</feature>
<feature type="region of interest" description="Disordered" evidence="1">
    <location>
        <begin position="326"/>
        <end position="346"/>
    </location>
</feature>
<keyword evidence="4" id="KW-1185">Reference proteome</keyword>
<evidence type="ECO:0000313" key="3">
    <source>
        <dbReference type="EMBL" id="PVV04661.1"/>
    </source>
</evidence>
<dbReference type="InterPro" id="IPR000253">
    <property type="entry name" value="FHA_dom"/>
</dbReference>
<dbReference type="OrthoDB" id="5600584at2759"/>
<evidence type="ECO:0000313" key="4">
    <source>
        <dbReference type="Proteomes" id="UP000245609"/>
    </source>
</evidence>
<dbReference type="PROSITE" id="PS50006">
    <property type="entry name" value="FHA_DOMAIN"/>
    <property type="match status" value="1"/>
</dbReference>
<dbReference type="Pfam" id="PF00498">
    <property type="entry name" value="FHA"/>
    <property type="match status" value="1"/>
</dbReference>
<feature type="region of interest" description="Disordered" evidence="1">
    <location>
        <begin position="808"/>
        <end position="835"/>
    </location>
</feature>